<evidence type="ECO:0000256" key="4">
    <source>
        <dbReference type="SAM" id="Phobius"/>
    </source>
</evidence>
<evidence type="ECO:0000313" key="6">
    <source>
        <dbReference type="Ensembl" id="ENSMAMP00000048650.1"/>
    </source>
</evidence>
<reference evidence="6" key="1">
    <citation type="submission" date="2025-08" db="UniProtKB">
        <authorList>
            <consortium name="Ensembl"/>
        </authorList>
    </citation>
    <scope>IDENTIFICATION</scope>
</reference>
<dbReference type="GeneTree" id="ENSGT00940000159509"/>
<comment type="similarity">
    <text evidence="1">Belongs to the TRAFAC class TrmE-Era-EngA-EngB-Septin-like GTPase superfamily. AIG1/Toc34/Toc159-like paraseptin GTPase family. IAN subfamily.</text>
</comment>
<keyword evidence="4" id="KW-0812">Transmembrane</keyword>
<evidence type="ECO:0000313" key="7">
    <source>
        <dbReference type="Proteomes" id="UP000261640"/>
    </source>
</evidence>
<accession>A0A7N8XBZ4</accession>
<keyword evidence="4" id="KW-1133">Transmembrane helix</keyword>
<sequence length="303" mass="33244">MNSFKSSNKPIGKQLRIVLIGRVGAGKTGLMKTILRSSKDYKEPASESHLCVCSNTEKCHKEKVEIDNQEVVVVDTPGLCHSKKTDEEVMEEVKRGVSLASPGPHAFLFVLDKSKFTPQLQNMVELIWKTFGKNAGKYALVVYTHKRKLDDNGKTVADFISGHSQLEQFVSECGGRLIAIENTDRDSSQVKVLLNLIKDMVKKNNEEYYTNKMLQKCQSEAKGPETREEIRTNEANIDISNKIKQKIRLAVYSCALVGAAGGFVASYFVGDVIPLGAKELVIVGAAVGGVIGCVGIVNSNKHL</sequence>
<keyword evidence="2" id="KW-0547">Nucleotide-binding</keyword>
<organism evidence="6 7">
    <name type="scientific">Mastacembelus armatus</name>
    <name type="common">zig-zag eel</name>
    <dbReference type="NCBI Taxonomy" id="205130"/>
    <lineage>
        <taxon>Eukaryota</taxon>
        <taxon>Metazoa</taxon>
        <taxon>Chordata</taxon>
        <taxon>Craniata</taxon>
        <taxon>Vertebrata</taxon>
        <taxon>Euteleostomi</taxon>
        <taxon>Actinopterygii</taxon>
        <taxon>Neopterygii</taxon>
        <taxon>Teleostei</taxon>
        <taxon>Neoteleostei</taxon>
        <taxon>Acanthomorphata</taxon>
        <taxon>Anabantaria</taxon>
        <taxon>Synbranchiformes</taxon>
        <taxon>Mastacembelidae</taxon>
        <taxon>Mastacembelus</taxon>
    </lineage>
</organism>
<reference evidence="6" key="2">
    <citation type="submission" date="2025-09" db="UniProtKB">
        <authorList>
            <consortium name="Ensembl"/>
        </authorList>
    </citation>
    <scope>IDENTIFICATION</scope>
</reference>
<dbReference type="Proteomes" id="UP000261640">
    <property type="component" value="Unplaced"/>
</dbReference>
<dbReference type="SUPFAM" id="SSF52540">
    <property type="entry name" value="P-loop containing nucleoside triphosphate hydrolases"/>
    <property type="match status" value="1"/>
</dbReference>
<evidence type="ECO:0000259" key="5">
    <source>
        <dbReference type="PROSITE" id="PS51720"/>
    </source>
</evidence>
<dbReference type="PANTHER" id="PTHR10903:SF170">
    <property type="entry name" value="GTPASE IMAP FAMILY MEMBER 7"/>
    <property type="match status" value="1"/>
</dbReference>
<dbReference type="InParanoid" id="A0A7N8XBZ4"/>
<name>A0A7N8XBZ4_9TELE</name>
<dbReference type="FunFam" id="3.40.50.300:FF:000366">
    <property type="entry name" value="GTPase, IMAP family member 2"/>
    <property type="match status" value="1"/>
</dbReference>
<proteinExistence type="inferred from homology"/>
<dbReference type="InterPro" id="IPR006703">
    <property type="entry name" value="G_AIG1"/>
</dbReference>
<dbReference type="GO" id="GO:0005525">
    <property type="term" value="F:GTP binding"/>
    <property type="evidence" value="ECO:0007669"/>
    <property type="project" value="UniProtKB-KW"/>
</dbReference>
<dbReference type="AlphaFoldDB" id="A0A7N8XBZ4"/>
<protein>
    <recommendedName>
        <fullName evidence="5">AIG1-type G domain-containing protein</fullName>
    </recommendedName>
</protein>
<feature type="transmembrane region" description="Helical" evidence="4">
    <location>
        <begin position="249"/>
        <end position="268"/>
    </location>
</feature>
<dbReference type="PROSITE" id="PS51720">
    <property type="entry name" value="G_AIG1"/>
    <property type="match status" value="1"/>
</dbReference>
<keyword evidence="7" id="KW-1185">Reference proteome</keyword>
<dbReference type="InterPro" id="IPR045058">
    <property type="entry name" value="GIMA/IAN/Toc"/>
</dbReference>
<evidence type="ECO:0000256" key="1">
    <source>
        <dbReference type="ARBA" id="ARBA00008535"/>
    </source>
</evidence>
<dbReference type="Pfam" id="PF04548">
    <property type="entry name" value="AIG1"/>
    <property type="match status" value="1"/>
</dbReference>
<evidence type="ECO:0000256" key="2">
    <source>
        <dbReference type="ARBA" id="ARBA00022741"/>
    </source>
</evidence>
<keyword evidence="4" id="KW-0472">Membrane</keyword>
<dbReference type="PANTHER" id="PTHR10903">
    <property type="entry name" value="GTPASE, IMAP FAMILY MEMBER-RELATED"/>
    <property type="match status" value="1"/>
</dbReference>
<dbReference type="InterPro" id="IPR027417">
    <property type="entry name" value="P-loop_NTPase"/>
</dbReference>
<dbReference type="Ensembl" id="ENSMAMT00000048931.1">
    <property type="protein sequence ID" value="ENSMAMP00000048650.1"/>
    <property type="gene ID" value="ENSMAMG00000025844.1"/>
</dbReference>
<dbReference type="Gene3D" id="3.40.50.300">
    <property type="entry name" value="P-loop containing nucleotide triphosphate hydrolases"/>
    <property type="match status" value="1"/>
</dbReference>
<feature type="transmembrane region" description="Helical" evidence="4">
    <location>
        <begin position="280"/>
        <end position="297"/>
    </location>
</feature>
<feature type="domain" description="AIG1-type G" evidence="5">
    <location>
        <begin position="12"/>
        <end position="218"/>
    </location>
</feature>
<keyword evidence="3" id="KW-0342">GTP-binding</keyword>
<evidence type="ECO:0000256" key="3">
    <source>
        <dbReference type="ARBA" id="ARBA00023134"/>
    </source>
</evidence>